<dbReference type="OrthoDB" id="10383554at2759"/>
<keyword evidence="4" id="KW-1185">Reference proteome</keyword>
<feature type="region of interest" description="Disordered" evidence="1">
    <location>
        <begin position="1"/>
        <end position="27"/>
    </location>
</feature>
<keyword evidence="2" id="KW-0472">Membrane</keyword>
<evidence type="ECO:0000313" key="3">
    <source>
        <dbReference type="EMBL" id="CAG9840110.1"/>
    </source>
</evidence>
<keyword evidence="2" id="KW-1133">Transmembrane helix</keyword>
<evidence type="ECO:0000256" key="2">
    <source>
        <dbReference type="SAM" id="Phobius"/>
    </source>
</evidence>
<organism evidence="3 4">
    <name type="scientific">Diabrotica balteata</name>
    <name type="common">Banded cucumber beetle</name>
    <dbReference type="NCBI Taxonomy" id="107213"/>
    <lineage>
        <taxon>Eukaryota</taxon>
        <taxon>Metazoa</taxon>
        <taxon>Ecdysozoa</taxon>
        <taxon>Arthropoda</taxon>
        <taxon>Hexapoda</taxon>
        <taxon>Insecta</taxon>
        <taxon>Pterygota</taxon>
        <taxon>Neoptera</taxon>
        <taxon>Endopterygota</taxon>
        <taxon>Coleoptera</taxon>
        <taxon>Polyphaga</taxon>
        <taxon>Cucujiformia</taxon>
        <taxon>Chrysomeloidea</taxon>
        <taxon>Chrysomelidae</taxon>
        <taxon>Galerucinae</taxon>
        <taxon>Diabroticina</taxon>
        <taxon>Diabroticites</taxon>
        <taxon>Diabrotica</taxon>
    </lineage>
</organism>
<feature type="compositionally biased region" description="Basic and acidic residues" evidence="1">
    <location>
        <begin position="11"/>
        <end position="23"/>
    </location>
</feature>
<dbReference type="AlphaFoldDB" id="A0A9N9XFZ1"/>
<dbReference type="Proteomes" id="UP001153709">
    <property type="component" value="Chromosome 9"/>
</dbReference>
<sequence>MSNKSRQKVLLSEEFHRGAEDAKTTTSYDQAKTGTFNQNVYYAQKDGHRYGEDIPRTSYAVNEGGNLLYGQDAAANYGQYDHAAHMIPVYGYAPEVPYIYGAHAGHLPYNYGYGYGYGHPVGHSYGHEAEEVDHHYESTGFGVTGIGNYLKKKLTLKKIFIPLAGLALLAAVGTLSTSNPLLLQLGTISASTGRGRLRRSTDEEVSFPMNPFLRANISRNANKTRK</sequence>
<feature type="transmembrane region" description="Helical" evidence="2">
    <location>
        <begin position="159"/>
        <end position="177"/>
    </location>
</feature>
<accession>A0A9N9XFZ1</accession>
<keyword evidence="2" id="KW-0812">Transmembrane</keyword>
<dbReference type="EMBL" id="OU898284">
    <property type="protein sequence ID" value="CAG9840110.1"/>
    <property type="molecule type" value="Genomic_DNA"/>
</dbReference>
<proteinExistence type="predicted"/>
<reference evidence="3" key="1">
    <citation type="submission" date="2022-01" db="EMBL/GenBank/DDBJ databases">
        <authorList>
            <person name="King R."/>
        </authorList>
    </citation>
    <scope>NUCLEOTIDE SEQUENCE</scope>
</reference>
<evidence type="ECO:0000256" key="1">
    <source>
        <dbReference type="SAM" id="MobiDB-lite"/>
    </source>
</evidence>
<gene>
    <name evidence="3" type="ORF">DIABBA_LOCUS12801</name>
</gene>
<evidence type="ECO:0000313" key="4">
    <source>
        <dbReference type="Proteomes" id="UP001153709"/>
    </source>
</evidence>
<name>A0A9N9XFZ1_DIABA</name>
<protein>
    <submittedName>
        <fullName evidence="3">Uncharacterized protein</fullName>
    </submittedName>
</protein>